<dbReference type="EMBL" id="CP012160">
    <property type="protein sequence ID" value="AKS46313.1"/>
    <property type="molecule type" value="Genomic_DNA"/>
</dbReference>
<organism evidence="1 2">
    <name type="scientific">Octadecabacter temperatus</name>
    <dbReference type="NCBI Taxonomy" id="1458307"/>
    <lineage>
        <taxon>Bacteria</taxon>
        <taxon>Pseudomonadati</taxon>
        <taxon>Pseudomonadota</taxon>
        <taxon>Alphaproteobacteria</taxon>
        <taxon>Rhodobacterales</taxon>
        <taxon>Roseobacteraceae</taxon>
        <taxon>Octadecabacter</taxon>
    </lineage>
</organism>
<evidence type="ECO:0000313" key="2">
    <source>
        <dbReference type="Proteomes" id="UP000067444"/>
    </source>
</evidence>
<sequence length="302" mass="33672">MTRSFYTIWITVAVLIGAVTFLGIGFLSAMALNPNGNTSPAPLGLMFGMSGGLVFYWSVLCWALGLLRRKPLVSLGLVAGALLLAFLYPAYDARSYANQRAAIATHAIQGEMPNFHGKTAVLLWGRDNTCAYNCWNISKHMAARVLVLRQDDLEAVDFNGNVNLLELPLYEYGFSDDIDDFNLADPQPEAVDFVLVNITASPRFDDAFEAFRPRGIARDGLHIDALILPTRERQFVNLKDDMPLLRLMSVSRNLASNPWLPMAGRRLYWNSADRRANNEIAQPYFCTSNLGSNGHWCRNAFD</sequence>
<accession>A0A0K0Y5P8</accession>
<keyword evidence="2" id="KW-1185">Reference proteome</keyword>
<evidence type="ECO:0000313" key="1">
    <source>
        <dbReference type="EMBL" id="AKS46313.1"/>
    </source>
</evidence>
<proteinExistence type="predicted"/>
<dbReference type="RefSeq" id="WP_049834620.1">
    <property type="nucleotide sequence ID" value="NZ_CP012160.1"/>
</dbReference>
<dbReference type="STRING" id="1458307.OSB_17680"/>
<gene>
    <name evidence="1" type="ORF">OSB_17680</name>
</gene>
<protein>
    <submittedName>
        <fullName evidence="1">Uncharacterized protein</fullName>
    </submittedName>
</protein>
<dbReference type="AlphaFoldDB" id="A0A0K0Y5P8"/>
<reference evidence="1 2" key="1">
    <citation type="journal article" date="2015" name="Genome Announc.">
        <title>Closed Genome Sequence of Octadecabacter temperatus SB1, the First Mesophilic Species of the Genus Octadecabacter.</title>
        <authorList>
            <person name="Voget S."/>
            <person name="Billerbeck S."/>
            <person name="Simon M."/>
            <person name="Daniel R."/>
        </authorList>
    </citation>
    <scope>NUCLEOTIDE SEQUENCE [LARGE SCALE GENOMIC DNA]</scope>
    <source>
        <strain evidence="1 2">SB1</strain>
    </source>
</reference>
<dbReference type="Proteomes" id="UP000067444">
    <property type="component" value="Chromosome"/>
</dbReference>
<dbReference type="KEGG" id="otm:OSB_17680"/>
<name>A0A0K0Y5P8_9RHOB</name>